<organism evidence="1 2">
    <name type="scientific">Mucilaginibacter pedocola</name>
    <dbReference type="NCBI Taxonomy" id="1792845"/>
    <lineage>
        <taxon>Bacteria</taxon>
        <taxon>Pseudomonadati</taxon>
        <taxon>Bacteroidota</taxon>
        <taxon>Sphingobacteriia</taxon>
        <taxon>Sphingobacteriales</taxon>
        <taxon>Sphingobacteriaceae</taxon>
        <taxon>Mucilaginibacter</taxon>
    </lineage>
</organism>
<dbReference type="InterPro" id="IPR059226">
    <property type="entry name" value="Choice_anch_Q_dom"/>
</dbReference>
<dbReference type="Proteomes" id="UP000189739">
    <property type="component" value="Unassembled WGS sequence"/>
</dbReference>
<evidence type="ECO:0000313" key="1">
    <source>
        <dbReference type="EMBL" id="OOQ59691.1"/>
    </source>
</evidence>
<reference evidence="1 2" key="1">
    <citation type="submission" date="2016-07" db="EMBL/GenBank/DDBJ databases">
        <title>Genomic analysis of zinc-resistant bacterium Mucilaginibacter pedocola TBZ30.</title>
        <authorList>
            <person name="Huang J."/>
            <person name="Tang J."/>
        </authorList>
    </citation>
    <scope>NUCLEOTIDE SEQUENCE [LARGE SCALE GENOMIC DNA]</scope>
    <source>
        <strain evidence="1 2">TBZ30</strain>
    </source>
</reference>
<proteinExistence type="predicted"/>
<dbReference type="OrthoDB" id="9805017at2"/>
<gene>
    <name evidence="1" type="ORF">BC343_05870</name>
</gene>
<evidence type="ECO:0000313" key="2">
    <source>
        <dbReference type="Proteomes" id="UP000189739"/>
    </source>
</evidence>
<dbReference type="SMART" id="SM00710">
    <property type="entry name" value="PbH1"/>
    <property type="match status" value="5"/>
</dbReference>
<accession>A0A1S9PFH0</accession>
<dbReference type="RefSeq" id="WP_078348441.1">
    <property type="nucleotide sequence ID" value="NZ_MBTF01000012.1"/>
</dbReference>
<evidence type="ECO:0008006" key="3">
    <source>
        <dbReference type="Google" id="ProtNLM"/>
    </source>
</evidence>
<comment type="caution">
    <text evidence="1">The sequence shown here is derived from an EMBL/GenBank/DDBJ whole genome shotgun (WGS) entry which is preliminary data.</text>
</comment>
<protein>
    <recommendedName>
        <fullName evidence="3">Right handed beta helix domain-containing protein</fullName>
    </recommendedName>
</protein>
<dbReference type="InterPro" id="IPR011050">
    <property type="entry name" value="Pectin_lyase_fold/virulence"/>
</dbReference>
<keyword evidence="2" id="KW-1185">Reference proteome</keyword>
<dbReference type="SUPFAM" id="SSF51126">
    <property type="entry name" value="Pectin lyase-like"/>
    <property type="match status" value="1"/>
</dbReference>
<dbReference type="STRING" id="1792845.BC343_05870"/>
<name>A0A1S9PFH0_9SPHI</name>
<dbReference type="InterPro" id="IPR012334">
    <property type="entry name" value="Pectin_lyas_fold"/>
</dbReference>
<dbReference type="Gene3D" id="2.160.20.10">
    <property type="entry name" value="Single-stranded right-handed beta-helix, Pectin lyase-like"/>
    <property type="match status" value="1"/>
</dbReference>
<dbReference type="NCBIfam" id="NF041518">
    <property type="entry name" value="choice_anch_Q"/>
    <property type="match status" value="1"/>
</dbReference>
<dbReference type="InterPro" id="IPR006626">
    <property type="entry name" value="PbH1"/>
</dbReference>
<dbReference type="AlphaFoldDB" id="A0A1S9PFH0"/>
<sequence length="459" mass="49207">MKIKLYIARVIVAAGIVSLFAMCTKQVSIPEKTALPASKRLALSPDGEDIGGADTYTVQPNQWMVDGANMAPGTIIYIPAGTRGALLLRNLQGTAQNPIIVVNQGGRVTFTTGVTASYGFKTQNCSNFKVMGNGDPDVKYGFEVVGGNIGMTMDDLSSDFEIAYVEVHDSGFAGIMAKTDPTCDEATWRGNFTMRNVLIHHNYVHNTGGEGLYIGNSFYADGRQVACGTVFPHDIVRLKVYWNRVDSTGCEGIQVGSAISGAYIYNNTVRYSGLSPFASGQNNGIQLGEGTGGKCYNNMIKNAPGNGIIVLGYGDNQVYNNFIINAGEHGIFADSRFTPGLNFQFINNTIIYPGRDGIKMNSELIPLNTVINNAIIIRGPGIAINRKSSLVKILNLNNFVANDIAACQFVDAQSANYRLQATSPLVDAGLNVLLYGINADFYGKARPAGSGFDIGATEY</sequence>
<dbReference type="EMBL" id="MBTF01000012">
    <property type="protein sequence ID" value="OOQ59691.1"/>
    <property type="molecule type" value="Genomic_DNA"/>
</dbReference>